<dbReference type="STRING" id="93625.A0A409X1Z9"/>
<feature type="domain" description="Heterokaryon incompatibility" evidence="1">
    <location>
        <begin position="156"/>
        <end position="201"/>
    </location>
</feature>
<dbReference type="OrthoDB" id="2654851at2759"/>
<dbReference type="InterPro" id="IPR010730">
    <property type="entry name" value="HET"/>
</dbReference>
<protein>
    <recommendedName>
        <fullName evidence="1">Heterokaryon incompatibility domain-containing protein</fullName>
    </recommendedName>
</protein>
<reference evidence="2 3" key="1">
    <citation type="journal article" date="2018" name="Evol. Lett.">
        <title>Horizontal gene cluster transfer increased hallucinogenic mushroom diversity.</title>
        <authorList>
            <person name="Reynolds H.T."/>
            <person name="Vijayakumar V."/>
            <person name="Gluck-Thaler E."/>
            <person name="Korotkin H.B."/>
            <person name="Matheny P.B."/>
            <person name="Slot J.C."/>
        </authorList>
    </citation>
    <scope>NUCLEOTIDE SEQUENCE [LARGE SCALE GENOMIC DNA]</scope>
    <source>
        <strain evidence="2 3">2631</strain>
    </source>
</reference>
<sequence>MKIVNQYEVAKIVTRDVHRAIIDKVGQLLSLEAEDKLDLLGRQFIEDTAKESAKYAILSHRWGVHETTYQEVREFSRITTKGVQDFIKQHDYYDSFQYNLENIVLTLVKASASGEASSNDRSLIDVLAELCDISSTGGLVNTWKLVRFCDLAYRVYGCEFAWIDTCCIDKTSSAELDESIRSMFRWYQNSHVCLVHLASTYETLGFDQDPWFTRGWTLQELLAPKVIKFHDQFWEPITSASNDKLGAGPKFSFSVHAPEDSDEDQSCHDDNTTDTSTIMERVSHITSIPMDDLLEFKPSLANIRNRLKWASKRETTRVEDQAYCLLGIFKVNMPIAYGEGEAAFHRLQATIVQESNDRSLFLWEGMASEKSSILARAPDCFLSEHDSIDEDILADSASSLDPTFTFTNYGLRIVVLLYSKDLTEKWLLSLNNIQVPSKEDLPKYRLAVLAYKLCSPVTFTSTFSTSTPRRLPIVMLLIQERILNYVRYRRHPWRPRAIDSSMLAESPCSPEAIFIA</sequence>
<dbReference type="Pfam" id="PF06985">
    <property type="entry name" value="HET"/>
    <property type="match status" value="1"/>
</dbReference>
<evidence type="ECO:0000259" key="1">
    <source>
        <dbReference type="Pfam" id="PF06985"/>
    </source>
</evidence>
<dbReference type="EMBL" id="NHYD01002801">
    <property type="protein sequence ID" value="PPQ84828.1"/>
    <property type="molecule type" value="Genomic_DNA"/>
</dbReference>
<accession>A0A409X1Z9</accession>
<dbReference type="AlphaFoldDB" id="A0A409X1Z9"/>
<dbReference type="PANTHER" id="PTHR10622">
    <property type="entry name" value="HET DOMAIN-CONTAINING PROTEIN"/>
    <property type="match status" value="1"/>
</dbReference>
<comment type="caution">
    <text evidence="2">The sequence shown here is derived from an EMBL/GenBank/DDBJ whole genome shotgun (WGS) entry which is preliminary data.</text>
</comment>
<dbReference type="PANTHER" id="PTHR10622:SF10">
    <property type="entry name" value="HET DOMAIN-CONTAINING PROTEIN"/>
    <property type="match status" value="1"/>
</dbReference>
<dbReference type="InParanoid" id="A0A409X1Z9"/>
<evidence type="ECO:0000313" key="3">
    <source>
        <dbReference type="Proteomes" id="UP000283269"/>
    </source>
</evidence>
<gene>
    <name evidence="2" type="ORF">CVT25_015122</name>
</gene>
<organism evidence="2 3">
    <name type="scientific">Psilocybe cyanescens</name>
    <dbReference type="NCBI Taxonomy" id="93625"/>
    <lineage>
        <taxon>Eukaryota</taxon>
        <taxon>Fungi</taxon>
        <taxon>Dikarya</taxon>
        <taxon>Basidiomycota</taxon>
        <taxon>Agaricomycotina</taxon>
        <taxon>Agaricomycetes</taxon>
        <taxon>Agaricomycetidae</taxon>
        <taxon>Agaricales</taxon>
        <taxon>Agaricineae</taxon>
        <taxon>Strophariaceae</taxon>
        <taxon>Psilocybe</taxon>
    </lineage>
</organism>
<keyword evidence="3" id="KW-1185">Reference proteome</keyword>
<name>A0A409X1Z9_PSICY</name>
<proteinExistence type="predicted"/>
<evidence type="ECO:0000313" key="2">
    <source>
        <dbReference type="EMBL" id="PPQ84828.1"/>
    </source>
</evidence>
<dbReference type="Proteomes" id="UP000283269">
    <property type="component" value="Unassembled WGS sequence"/>
</dbReference>